<accession>A0ACB8SST8</accession>
<dbReference type="EMBL" id="MU277227">
    <property type="protein sequence ID" value="KAI0059282.1"/>
    <property type="molecule type" value="Genomic_DNA"/>
</dbReference>
<evidence type="ECO:0000313" key="1">
    <source>
        <dbReference type="EMBL" id="KAI0059282.1"/>
    </source>
</evidence>
<keyword evidence="2" id="KW-1185">Reference proteome</keyword>
<reference evidence="1" key="2">
    <citation type="journal article" date="2022" name="New Phytol.">
        <title>Evolutionary transition to the ectomycorrhizal habit in the genomes of a hyperdiverse lineage of mushroom-forming fungi.</title>
        <authorList>
            <person name="Looney B."/>
            <person name="Miyauchi S."/>
            <person name="Morin E."/>
            <person name="Drula E."/>
            <person name="Courty P.E."/>
            <person name="Kohler A."/>
            <person name="Kuo A."/>
            <person name="LaButti K."/>
            <person name="Pangilinan J."/>
            <person name="Lipzen A."/>
            <person name="Riley R."/>
            <person name="Andreopoulos W."/>
            <person name="He G."/>
            <person name="Johnson J."/>
            <person name="Nolan M."/>
            <person name="Tritt A."/>
            <person name="Barry K.W."/>
            <person name="Grigoriev I.V."/>
            <person name="Nagy L.G."/>
            <person name="Hibbett D."/>
            <person name="Henrissat B."/>
            <person name="Matheny P.B."/>
            <person name="Labbe J."/>
            <person name="Martin F.M."/>
        </authorList>
    </citation>
    <scope>NUCLEOTIDE SEQUENCE</scope>
    <source>
        <strain evidence="1">HHB10654</strain>
    </source>
</reference>
<name>A0ACB8SST8_9AGAM</name>
<gene>
    <name evidence="1" type="ORF">BV25DRAFT_1136630</name>
</gene>
<reference evidence="1" key="1">
    <citation type="submission" date="2021-03" db="EMBL/GenBank/DDBJ databases">
        <authorList>
            <consortium name="DOE Joint Genome Institute"/>
            <person name="Ahrendt S."/>
            <person name="Looney B.P."/>
            <person name="Miyauchi S."/>
            <person name="Morin E."/>
            <person name="Drula E."/>
            <person name="Courty P.E."/>
            <person name="Chicoki N."/>
            <person name="Fauchery L."/>
            <person name="Kohler A."/>
            <person name="Kuo A."/>
            <person name="Labutti K."/>
            <person name="Pangilinan J."/>
            <person name="Lipzen A."/>
            <person name="Riley R."/>
            <person name="Andreopoulos W."/>
            <person name="He G."/>
            <person name="Johnson J."/>
            <person name="Barry K.W."/>
            <person name="Grigoriev I.V."/>
            <person name="Nagy L."/>
            <person name="Hibbett D."/>
            <person name="Henrissat B."/>
            <person name="Matheny P.B."/>
            <person name="Labbe J."/>
            <person name="Martin F."/>
        </authorList>
    </citation>
    <scope>NUCLEOTIDE SEQUENCE</scope>
    <source>
        <strain evidence="1">HHB10654</strain>
    </source>
</reference>
<comment type="caution">
    <text evidence="1">The sequence shown here is derived from an EMBL/GenBank/DDBJ whole genome shotgun (WGS) entry which is preliminary data.</text>
</comment>
<sequence>MGLRPSAVWPETCSIDYTSSCSKTGQNPRPSSIRESSQSSFIHGYRVWKLPREICTVRPDVEQYPPLFPSCHSRSLQAELASAQETEDRRTSSRAFSYFGLAVSLRRGIYHLFAVRISMRGQSYTISSHNVPPLRSTHAMQLPRLRYIALYRVIMNLRYNLDVRRLPPQYNTHRNKATQRLTKQDSDLQLASQLLRTLNVARCRLRHLPAIPAPLLHDVACGVRCCLQVFGVFKSFPAVPTLPGSIWQQDAALSPSRRSIPRNTCIDGMRRRRRTVVSTANRKGG</sequence>
<protein>
    <submittedName>
        <fullName evidence="1">Uncharacterized protein</fullName>
    </submittedName>
</protein>
<proteinExistence type="predicted"/>
<organism evidence="1 2">
    <name type="scientific">Artomyces pyxidatus</name>
    <dbReference type="NCBI Taxonomy" id="48021"/>
    <lineage>
        <taxon>Eukaryota</taxon>
        <taxon>Fungi</taxon>
        <taxon>Dikarya</taxon>
        <taxon>Basidiomycota</taxon>
        <taxon>Agaricomycotina</taxon>
        <taxon>Agaricomycetes</taxon>
        <taxon>Russulales</taxon>
        <taxon>Auriscalpiaceae</taxon>
        <taxon>Artomyces</taxon>
    </lineage>
</organism>
<dbReference type="Proteomes" id="UP000814140">
    <property type="component" value="Unassembled WGS sequence"/>
</dbReference>
<evidence type="ECO:0000313" key="2">
    <source>
        <dbReference type="Proteomes" id="UP000814140"/>
    </source>
</evidence>